<dbReference type="AlphaFoldDB" id="A0A6J3MGY4"/>
<evidence type="ECO:0000313" key="3">
    <source>
        <dbReference type="RefSeq" id="XP_033464241.1"/>
    </source>
</evidence>
<name>A0A6J3MGY4_9PEZI</name>
<dbReference type="RefSeq" id="XP_033464241.1">
    <property type="nucleotide sequence ID" value="XM_033603652.1"/>
</dbReference>
<proteinExistence type="predicted"/>
<reference evidence="3" key="3">
    <citation type="submission" date="2025-08" db="UniProtKB">
        <authorList>
            <consortium name="RefSeq"/>
        </authorList>
    </citation>
    <scope>IDENTIFICATION</scope>
    <source>
        <strain evidence="3">CBS 342.82</strain>
    </source>
</reference>
<evidence type="ECO:0000313" key="2">
    <source>
        <dbReference type="Proteomes" id="UP000504637"/>
    </source>
</evidence>
<reference evidence="3" key="2">
    <citation type="submission" date="2020-04" db="EMBL/GenBank/DDBJ databases">
        <authorList>
            <consortium name="NCBI Genome Project"/>
        </authorList>
    </citation>
    <scope>NUCLEOTIDE SEQUENCE</scope>
    <source>
        <strain evidence="3">CBS 342.82</strain>
    </source>
</reference>
<dbReference type="Proteomes" id="UP000504637">
    <property type="component" value="Unplaced"/>
</dbReference>
<keyword evidence="2" id="KW-1185">Reference proteome</keyword>
<sequence length="95" mass="10296">MTNLWLRHLNRTHAAERLRLGKAEILIDESMVEGRNLGAGTAAAAAGDDGAETPRGEEVGRGEPTTTTDTTTTATGKKAFEDVTDLKNEEFIYVY</sequence>
<feature type="compositionally biased region" description="Low complexity" evidence="1">
    <location>
        <begin position="39"/>
        <end position="48"/>
    </location>
</feature>
<gene>
    <name evidence="3" type="ORF">K489DRAFT_375290</name>
</gene>
<organism evidence="3">
    <name type="scientific">Dissoconium aciculare CBS 342.82</name>
    <dbReference type="NCBI Taxonomy" id="1314786"/>
    <lineage>
        <taxon>Eukaryota</taxon>
        <taxon>Fungi</taxon>
        <taxon>Dikarya</taxon>
        <taxon>Ascomycota</taxon>
        <taxon>Pezizomycotina</taxon>
        <taxon>Dothideomycetes</taxon>
        <taxon>Dothideomycetidae</taxon>
        <taxon>Mycosphaerellales</taxon>
        <taxon>Dissoconiaceae</taxon>
        <taxon>Dissoconium</taxon>
    </lineage>
</organism>
<feature type="compositionally biased region" description="Low complexity" evidence="1">
    <location>
        <begin position="65"/>
        <end position="75"/>
    </location>
</feature>
<dbReference type="OrthoDB" id="6730379at2759"/>
<dbReference type="GeneID" id="54361452"/>
<protein>
    <submittedName>
        <fullName evidence="3">Uncharacterized protein</fullName>
    </submittedName>
</protein>
<feature type="compositionally biased region" description="Basic and acidic residues" evidence="1">
    <location>
        <begin position="52"/>
        <end position="61"/>
    </location>
</feature>
<reference evidence="3" key="1">
    <citation type="submission" date="2020-01" db="EMBL/GenBank/DDBJ databases">
        <authorList>
            <consortium name="DOE Joint Genome Institute"/>
            <person name="Haridas S."/>
            <person name="Albert R."/>
            <person name="Binder M."/>
            <person name="Bloem J."/>
            <person name="Labutti K."/>
            <person name="Salamov A."/>
            <person name="Andreopoulos B."/>
            <person name="Baker S.E."/>
            <person name="Barry K."/>
            <person name="Bills G."/>
            <person name="Bluhm B.H."/>
            <person name="Cannon C."/>
            <person name="Castanera R."/>
            <person name="Culley D.E."/>
            <person name="Daum C."/>
            <person name="Ezra D."/>
            <person name="Gonzalez J.B."/>
            <person name="Henrissat B."/>
            <person name="Kuo A."/>
            <person name="Liang C."/>
            <person name="Lipzen A."/>
            <person name="Lutzoni F."/>
            <person name="Magnuson J."/>
            <person name="Mondo S."/>
            <person name="Nolan M."/>
            <person name="Ohm R."/>
            <person name="Pangilinan J."/>
            <person name="Park H.-J."/>
            <person name="Ramirez L."/>
            <person name="Alfaro M."/>
            <person name="Sun H."/>
            <person name="Tritt A."/>
            <person name="Yoshinaga Y."/>
            <person name="Zwiers L.-H."/>
            <person name="Turgeon B.G."/>
            <person name="Goodwin S.B."/>
            <person name="Spatafora J.W."/>
            <person name="Crous P.W."/>
            <person name="Grigoriev I.V."/>
        </authorList>
    </citation>
    <scope>NUCLEOTIDE SEQUENCE</scope>
    <source>
        <strain evidence="3">CBS 342.82</strain>
    </source>
</reference>
<accession>A0A6J3MGY4</accession>
<feature type="region of interest" description="Disordered" evidence="1">
    <location>
        <begin position="39"/>
        <end position="75"/>
    </location>
</feature>
<evidence type="ECO:0000256" key="1">
    <source>
        <dbReference type="SAM" id="MobiDB-lite"/>
    </source>
</evidence>